<gene>
    <name evidence="3" type="ORF">H9L05_16265</name>
</gene>
<organism evidence="3 4">
    <name type="scientific">Hymenobacter qilianensis</name>
    <dbReference type="NCBI Taxonomy" id="1385715"/>
    <lineage>
        <taxon>Bacteria</taxon>
        <taxon>Pseudomonadati</taxon>
        <taxon>Bacteroidota</taxon>
        <taxon>Cytophagia</taxon>
        <taxon>Cytophagales</taxon>
        <taxon>Hymenobacteraceae</taxon>
        <taxon>Hymenobacter</taxon>
    </lineage>
</organism>
<dbReference type="KEGG" id="hqi:H9L05_16265"/>
<reference evidence="3 4" key="1">
    <citation type="submission" date="2020-08" db="EMBL/GenBank/DDBJ databases">
        <title>Genome sequence of Hymenobacter qilianensis JCM 19763T.</title>
        <authorList>
            <person name="Hyun D.-W."/>
            <person name="Bae J.-W."/>
        </authorList>
    </citation>
    <scope>NUCLEOTIDE SEQUENCE [LARGE SCALE GENOMIC DNA]</scope>
    <source>
        <strain evidence="3 4">JCM 19763</strain>
    </source>
</reference>
<dbReference type="Pfam" id="PF12729">
    <property type="entry name" value="4HB_MCP_1"/>
    <property type="match status" value="1"/>
</dbReference>
<dbReference type="AlphaFoldDB" id="A0A7H0GTC1"/>
<evidence type="ECO:0000313" key="4">
    <source>
        <dbReference type="Proteomes" id="UP000516093"/>
    </source>
</evidence>
<dbReference type="RefSeq" id="WP_187731819.1">
    <property type="nucleotide sequence ID" value="NZ_BMFN01000003.1"/>
</dbReference>
<evidence type="ECO:0000259" key="2">
    <source>
        <dbReference type="Pfam" id="PF12729"/>
    </source>
</evidence>
<keyword evidence="4" id="KW-1185">Reference proteome</keyword>
<evidence type="ECO:0000313" key="3">
    <source>
        <dbReference type="EMBL" id="QNP51537.1"/>
    </source>
</evidence>
<evidence type="ECO:0000256" key="1">
    <source>
        <dbReference type="SAM" id="Phobius"/>
    </source>
</evidence>
<feature type="transmembrane region" description="Helical" evidence="1">
    <location>
        <begin position="192"/>
        <end position="209"/>
    </location>
</feature>
<proteinExistence type="predicted"/>
<keyword evidence="1" id="KW-0812">Transmembrane</keyword>
<dbReference type="EMBL" id="CP060784">
    <property type="protein sequence ID" value="QNP51537.1"/>
    <property type="molecule type" value="Genomic_DNA"/>
</dbReference>
<protein>
    <submittedName>
        <fullName evidence="3">MCP four helix bundle domain-containing protein</fullName>
    </submittedName>
</protein>
<keyword evidence="1" id="KW-1133">Transmembrane helix</keyword>
<sequence length="224" mass="24776">MNMLSGIHHKTKLAFLFLGIVLTMVGSSLWETRQLHDMNTAVASLYQDRLQPAAGLFALNDRMYAKRQLLETHLAAPAEASPRHTQAQLASHNQVIDSLLRSYEATYMVAEEDQVFQSVKASLTRYNLLEAKLLRAGAPTSAALTQELAAQFDRIHADVSRLTQIQLQVGKQLSRGSAVADGQVTLLSQVKIALLVVLTLAILQAIVMDKHPLLPKNLKNFRLN</sequence>
<keyword evidence="1" id="KW-0472">Membrane</keyword>
<name>A0A7H0GTC1_9BACT</name>
<dbReference type="Proteomes" id="UP000516093">
    <property type="component" value="Chromosome"/>
</dbReference>
<feature type="domain" description="Chemotaxis methyl-accepting receptor HlyB-like 4HB MCP" evidence="2">
    <location>
        <begin position="7"/>
        <end position="175"/>
    </location>
</feature>
<dbReference type="InterPro" id="IPR024478">
    <property type="entry name" value="HlyB_4HB_MCP"/>
</dbReference>
<accession>A0A7H0GTC1</accession>